<evidence type="ECO:0000313" key="3">
    <source>
        <dbReference type="Proteomes" id="UP000234166"/>
    </source>
</evidence>
<comment type="caution">
    <text evidence="2">The sequence shown here is derived from an EMBL/GenBank/DDBJ whole genome shotgun (WGS) entry which is preliminary data.</text>
</comment>
<organism evidence="2 3">
    <name type="scientific">Xanthomonas campestris pv. phaseoli</name>
    <dbReference type="NCBI Taxonomy" id="317013"/>
    <lineage>
        <taxon>Bacteria</taxon>
        <taxon>Pseudomonadati</taxon>
        <taxon>Pseudomonadota</taxon>
        <taxon>Gammaproteobacteria</taxon>
        <taxon>Lysobacterales</taxon>
        <taxon>Lysobacteraceae</taxon>
        <taxon>Xanthomonas</taxon>
    </lineage>
</organism>
<accession>A0AB38DYU1</accession>
<dbReference type="Proteomes" id="UP000234166">
    <property type="component" value="Unassembled WGS sequence"/>
</dbReference>
<feature type="compositionally biased region" description="Low complexity" evidence="1">
    <location>
        <begin position="77"/>
        <end position="97"/>
    </location>
</feature>
<evidence type="ECO:0008006" key="4">
    <source>
        <dbReference type="Google" id="ProtNLM"/>
    </source>
</evidence>
<proteinExistence type="predicted"/>
<sequence length="97" mass="10019">MAAAAAAFGAAHRRPSGAGYHPGSCQRRPGPQNPAQARSRPTVPVAAHRSGSQLVARAALEGVFRNRATHPSRQVLAGSASTRQTARAAARSLDLQS</sequence>
<gene>
    <name evidence="2" type="ORF">XAP7430_260081</name>
</gene>
<name>A0AB38DYU1_XANCH</name>
<reference evidence="2 3" key="1">
    <citation type="submission" date="2017-10" db="EMBL/GenBank/DDBJ databases">
        <authorList>
            <person name="Regsiter A."/>
            <person name="William W."/>
        </authorList>
    </citation>
    <scope>NUCLEOTIDE SEQUENCE [LARGE SCALE GENOMIC DNA]</scope>
    <source>
        <strain evidence="2 3">CFBP7430</strain>
    </source>
</reference>
<feature type="region of interest" description="Disordered" evidence="1">
    <location>
        <begin position="71"/>
        <end position="97"/>
    </location>
</feature>
<dbReference type="EMBL" id="OCYS01000079">
    <property type="protein sequence ID" value="SON86424.1"/>
    <property type="molecule type" value="Genomic_DNA"/>
</dbReference>
<evidence type="ECO:0000313" key="2">
    <source>
        <dbReference type="EMBL" id="SON86424.1"/>
    </source>
</evidence>
<dbReference type="AlphaFoldDB" id="A0AB38DYU1"/>
<protein>
    <recommendedName>
        <fullName evidence="4">Secreted protein</fullName>
    </recommendedName>
</protein>
<feature type="compositionally biased region" description="Low complexity" evidence="1">
    <location>
        <begin position="1"/>
        <end position="10"/>
    </location>
</feature>
<evidence type="ECO:0000256" key="1">
    <source>
        <dbReference type="SAM" id="MobiDB-lite"/>
    </source>
</evidence>
<feature type="region of interest" description="Disordered" evidence="1">
    <location>
        <begin position="1"/>
        <end position="49"/>
    </location>
</feature>